<evidence type="ECO:0000256" key="1">
    <source>
        <dbReference type="SAM" id="Phobius"/>
    </source>
</evidence>
<reference evidence="2 3" key="1">
    <citation type="journal article" date="2017" name="Int. J. Syst. Evol. Microbiol.">
        <title>Rouxiella badensis sp. nov. and Rouxiella silvae sp. nov. isolated from peat bog soil in Germany and emendation of the genus description.</title>
        <authorList>
            <person name="Le Fleche-Mateos A."/>
            <person name="Kugler J.H."/>
            <person name="Hansen S.H."/>
            <person name="Syldatk C."/>
            <person name="Hausmann R."/>
            <person name="Lomprez F."/>
            <person name="Vandenbogaert M."/>
            <person name="Manuguerra J.C."/>
            <person name="Grimont P.A."/>
        </authorList>
    </citation>
    <scope>NUCLEOTIDE SEQUENCE [LARGE SCALE GENOMIC DNA]</scope>
    <source>
        <strain evidence="2 3">213</strain>
    </source>
</reference>
<dbReference type="InterPro" id="IPR014115">
    <property type="entry name" value="TrbI_Ftype"/>
</dbReference>
<keyword evidence="3" id="KW-1185">Reference proteome</keyword>
<sequence>MGETKLKNNLWRQFVLPNWPLIISTLIIFSLITMFVSIAVVKSMTPEIVKFDMKGTVNSFMSQTAGIKTTLSKEQMDQMVSRFNQAMQGSIDDYANANNVIVVVSPAIVGGARDITDEIRNSIATKMKKVDE</sequence>
<dbReference type="RefSeq" id="WP_084984261.1">
    <property type="nucleotide sequence ID" value="NZ_CBCSCF010000021.1"/>
</dbReference>
<dbReference type="Proteomes" id="UP000192722">
    <property type="component" value="Unassembled WGS sequence"/>
</dbReference>
<keyword evidence="1" id="KW-0812">Transmembrane</keyword>
<comment type="caution">
    <text evidence="2">The sequence shown here is derived from an EMBL/GenBank/DDBJ whole genome shotgun (WGS) entry which is preliminary data.</text>
</comment>
<name>A0ABX3TVJ0_9GAMM</name>
<keyword evidence="1" id="KW-1133">Transmembrane helix</keyword>
<organism evidence="2 3">
    <name type="scientific">Rouxiella silvae</name>
    <dbReference type="NCBI Taxonomy" id="1646373"/>
    <lineage>
        <taxon>Bacteria</taxon>
        <taxon>Pseudomonadati</taxon>
        <taxon>Pseudomonadota</taxon>
        <taxon>Gammaproteobacteria</taxon>
        <taxon>Enterobacterales</taxon>
        <taxon>Yersiniaceae</taxon>
        <taxon>Rouxiella</taxon>
    </lineage>
</organism>
<proteinExistence type="predicted"/>
<gene>
    <name evidence="2" type="ORF">BS639_21170</name>
</gene>
<dbReference type="EMBL" id="MRWD01000067">
    <property type="protein sequence ID" value="ORJ19223.1"/>
    <property type="molecule type" value="Genomic_DNA"/>
</dbReference>
<evidence type="ECO:0000313" key="2">
    <source>
        <dbReference type="EMBL" id="ORJ19223.1"/>
    </source>
</evidence>
<accession>A0ABX3TVJ0</accession>
<dbReference type="NCBIfam" id="TIGR02744">
    <property type="entry name" value="TrbI_Ftype"/>
    <property type="match status" value="1"/>
</dbReference>
<evidence type="ECO:0000313" key="3">
    <source>
        <dbReference type="Proteomes" id="UP000192722"/>
    </source>
</evidence>
<protein>
    <submittedName>
        <fullName evidence="2">Type-F conjugative transfer system protein TrbI</fullName>
    </submittedName>
</protein>
<dbReference type="Pfam" id="PF09677">
    <property type="entry name" value="TrbI_Ftype"/>
    <property type="match status" value="1"/>
</dbReference>
<feature type="transmembrane region" description="Helical" evidence="1">
    <location>
        <begin position="20"/>
        <end position="41"/>
    </location>
</feature>
<keyword evidence="1" id="KW-0472">Membrane</keyword>